<evidence type="ECO:0000313" key="1">
    <source>
        <dbReference type="EMBL" id="KAF4349775.1"/>
    </source>
</evidence>
<accession>A0A7J6DUK2</accession>
<dbReference type="AlphaFoldDB" id="A0A7J6DUK2"/>
<sequence>MVQLQTKHVNVNLVCPSCQSEAKTIHHCLFSCPVAQLVWNRVGIDSRRNQSQVGDANPARKPKNGIRSLDSEVDVLYFNPKLTPFKPFWISDPSQLS</sequence>
<proteinExistence type="predicted"/>
<evidence type="ECO:0000313" key="2">
    <source>
        <dbReference type="Proteomes" id="UP000525078"/>
    </source>
</evidence>
<organism evidence="1 2">
    <name type="scientific">Cannabis sativa</name>
    <name type="common">Hemp</name>
    <name type="synonym">Marijuana</name>
    <dbReference type="NCBI Taxonomy" id="3483"/>
    <lineage>
        <taxon>Eukaryota</taxon>
        <taxon>Viridiplantae</taxon>
        <taxon>Streptophyta</taxon>
        <taxon>Embryophyta</taxon>
        <taxon>Tracheophyta</taxon>
        <taxon>Spermatophyta</taxon>
        <taxon>Magnoliopsida</taxon>
        <taxon>eudicotyledons</taxon>
        <taxon>Gunneridae</taxon>
        <taxon>Pentapetalae</taxon>
        <taxon>rosids</taxon>
        <taxon>fabids</taxon>
        <taxon>Rosales</taxon>
        <taxon>Cannabaceae</taxon>
        <taxon>Cannabis</taxon>
    </lineage>
</organism>
<reference evidence="1 2" key="1">
    <citation type="journal article" date="2020" name="bioRxiv">
        <title>Sequence and annotation of 42 cannabis genomes reveals extensive copy number variation in cannabinoid synthesis and pathogen resistance genes.</title>
        <authorList>
            <person name="Mckernan K.J."/>
            <person name="Helbert Y."/>
            <person name="Kane L.T."/>
            <person name="Ebling H."/>
            <person name="Zhang L."/>
            <person name="Liu B."/>
            <person name="Eaton Z."/>
            <person name="Mclaughlin S."/>
            <person name="Kingan S."/>
            <person name="Baybayan P."/>
            <person name="Concepcion G."/>
            <person name="Jordan M."/>
            <person name="Riva A."/>
            <person name="Barbazuk W."/>
            <person name="Harkins T."/>
        </authorList>
    </citation>
    <scope>NUCLEOTIDE SEQUENCE [LARGE SCALE GENOMIC DNA]</scope>
    <source>
        <strain evidence="2">cv. Jamaican Lion 4</strain>
        <tissue evidence="1">Leaf</tissue>
    </source>
</reference>
<gene>
    <name evidence="1" type="ORF">F8388_002497</name>
</gene>
<evidence type="ECO:0008006" key="3">
    <source>
        <dbReference type="Google" id="ProtNLM"/>
    </source>
</evidence>
<protein>
    <recommendedName>
        <fullName evidence="3">Reverse transcriptase zinc-binding domain-containing protein</fullName>
    </recommendedName>
</protein>
<comment type="caution">
    <text evidence="1">The sequence shown here is derived from an EMBL/GenBank/DDBJ whole genome shotgun (WGS) entry which is preliminary data.</text>
</comment>
<name>A0A7J6DUK2_CANSA</name>
<dbReference type="Proteomes" id="UP000525078">
    <property type="component" value="Unassembled WGS sequence"/>
</dbReference>
<dbReference type="EMBL" id="JAATIP010000385">
    <property type="protein sequence ID" value="KAF4349775.1"/>
    <property type="molecule type" value="Genomic_DNA"/>
</dbReference>